<dbReference type="Gene3D" id="3.40.50.720">
    <property type="entry name" value="NAD(P)-binding Rossmann-like Domain"/>
    <property type="match status" value="1"/>
</dbReference>
<dbReference type="AlphaFoldDB" id="A0A7Y0XDV5"/>
<dbReference type="SUPFAM" id="SSF51735">
    <property type="entry name" value="NAD(P)-binding Rossmann-fold domains"/>
    <property type="match status" value="1"/>
</dbReference>
<comment type="similarity">
    <text evidence="1">Belongs to the short-chain dehydrogenases/reductases (SDR) family.</text>
</comment>
<dbReference type="InterPro" id="IPR003560">
    <property type="entry name" value="DHB_DH"/>
</dbReference>
<dbReference type="Pfam" id="PF00106">
    <property type="entry name" value="adh_short"/>
    <property type="match status" value="1"/>
</dbReference>
<dbReference type="GO" id="GO:0016616">
    <property type="term" value="F:oxidoreductase activity, acting on the CH-OH group of donors, NAD or NADP as acceptor"/>
    <property type="evidence" value="ECO:0007669"/>
    <property type="project" value="TreeGrafter"/>
</dbReference>
<dbReference type="GO" id="GO:0008667">
    <property type="term" value="F:2,3-dihydro-2,3-dihydroxybenzoate dehydrogenase activity"/>
    <property type="evidence" value="ECO:0007669"/>
    <property type="project" value="InterPro"/>
</dbReference>
<proteinExistence type="inferred from homology"/>
<evidence type="ECO:0000313" key="3">
    <source>
        <dbReference type="EMBL" id="NMU85345.1"/>
    </source>
</evidence>
<accession>A0A7Y0XDV5</accession>
<dbReference type="Proteomes" id="UP000518904">
    <property type="component" value="Unassembled WGS sequence"/>
</dbReference>
<comment type="caution">
    <text evidence="3">The sequence shown here is derived from an EMBL/GenBank/DDBJ whole genome shotgun (WGS) entry which is preliminary data.</text>
</comment>
<organism evidence="3 4">
    <name type="scientific">Vibrio parahaemolyticus</name>
    <dbReference type="NCBI Taxonomy" id="670"/>
    <lineage>
        <taxon>Bacteria</taxon>
        <taxon>Pseudomonadati</taxon>
        <taxon>Pseudomonadota</taxon>
        <taxon>Gammaproteobacteria</taxon>
        <taxon>Vibrionales</taxon>
        <taxon>Vibrionaceae</taxon>
        <taxon>Vibrio</taxon>
    </lineage>
</organism>
<evidence type="ECO:0000256" key="2">
    <source>
        <dbReference type="ARBA" id="ARBA00023002"/>
    </source>
</evidence>
<feature type="non-terminal residue" evidence="3">
    <location>
        <position position="107"/>
    </location>
</feature>
<dbReference type="PRINTS" id="PR01397">
    <property type="entry name" value="DHBDHDRGNASE"/>
</dbReference>
<evidence type="ECO:0000313" key="4">
    <source>
        <dbReference type="Proteomes" id="UP000518904"/>
    </source>
</evidence>
<gene>
    <name evidence="3" type="ORF">HKB16_21020</name>
</gene>
<protein>
    <submittedName>
        <fullName evidence="3">SDR family NAD(P)-dependent oxidoreductase</fullName>
    </submittedName>
</protein>
<name>A0A7Y0XDV5_VIBPH</name>
<reference evidence="3 4" key="1">
    <citation type="submission" date="2020-04" db="EMBL/GenBank/DDBJ databases">
        <title>Whole-genome sequencing of Vibrio spp. from China reveals different genetic environments of blaCTX-M-14 among diverse lineages.</title>
        <authorList>
            <person name="Zheng Z."/>
            <person name="Ye L."/>
            <person name="Chen S."/>
        </authorList>
    </citation>
    <scope>NUCLEOTIDE SEQUENCE [LARGE SCALE GENOMIC DNA]</scope>
    <source>
        <strain evidence="3 4">Vb0551</strain>
    </source>
</reference>
<evidence type="ECO:0000256" key="1">
    <source>
        <dbReference type="ARBA" id="ARBA00006484"/>
    </source>
</evidence>
<dbReference type="PANTHER" id="PTHR24322">
    <property type="entry name" value="PKSB"/>
    <property type="match status" value="1"/>
</dbReference>
<dbReference type="EMBL" id="JABCLB010002177">
    <property type="protein sequence ID" value="NMU85345.1"/>
    <property type="molecule type" value="Genomic_DNA"/>
</dbReference>
<dbReference type="InterPro" id="IPR036291">
    <property type="entry name" value="NAD(P)-bd_dom_sf"/>
</dbReference>
<dbReference type="PANTHER" id="PTHR24322:SF736">
    <property type="entry name" value="RETINOL DEHYDROGENASE 10"/>
    <property type="match status" value="1"/>
</dbReference>
<sequence>MDIKSSVIAITGAGQGLGQMMAITLAQAGADLALLDVNASGLMETQEQCRMLSAKALTYQVDVTNEIDVETTFEAIIQDFGQLNGLVNNAGVLRDGLLVKAKDGVIS</sequence>
<dbReference type="GO" id="GO:0019290">
    <property type="term" value="P:siderophore biosynthetic process"/>
    <property type="evidence" value="ECO:0007669"/>
    <property type="project" value="InterPro"/>
</dbReference>
<keyword evidence="2" id="KW-0560">Oxidoreductase</keyword>
<dbReference type="InterPro" id="IPR002347">
    <property type="entry name" value="SDR_fam"/>
</dbReference>